<dbReference type="AlphaFoldDB" id="A0A139WZD3"/>
<dbReference type="OrthoDB" id="489246at2"/>
<dbReference type="InterPro" id="IPR012869">
    <property type="entry name" value="RHH_5"/>
</dbReference>
<name>A0A139WZD3_9CYAN</name>
<reference evidence="2 3" key="1">
    <citation type="journal article" date="2013" name="Genome Biol. Evol.">
        <title>Genomes of Stigonematalean cyanobacteria (subsection V) and the evolution of oxygenic photosynthesis from prokaryotes to plastids.</title>
        <authorList>
            <person name="Dagan T."/>
            <person name="Roettger M."/>
            <person name="Stucken K."/>
            <person name="Landan G."/>
            <person name="Koch R."/>
            <person name="Major P."/>
            <person name="Gould S.B."/>
            <person name="Goremykin V.V."/>
            <person name="Rippka R."/>
            <person name="Tandeau de Marsac N."/>
            <person name="Gugger M."/>
            <person name="Lockhart P.J."/>
            <person name="Allen J.F."/>
            <person name="Brune I."/>
            <person name="Maus I."/>
            <person name="Puhler A."/>
            <person name="Martin W.F."/>
        </authorList>
    </citation>
    <scope>NUCLEOTIDE SEQUENCE [LARGE SCALE GENOMIC DNA]</scope>
    <source>
        <strain evidence="2 3">PCC 7110</strain>
    </source>
</reference>
<dbReference type="RefSeq" id="WP_017743305.1">
    <property type="nucleotide sequence ID" value="NZ_KQ976354.1"/>
</dbReference>
<organism evidence="2 3">
    <name type="scientific">Scytonema hofmannii PCC 7110</name>
    <dbReference type="NCBI Taxonomy" id="128403"/>
    <lineage>
        <taxon>Bacteria</taxon>
        <taxon>Bacillati</taxon>
        <taxon>Cyanobacteriota</taxon>
        <taxon>Cyanophyceae</taxon>
        <taxon>Nostocales</taxon>
        <taxon>Scytonemataceae</taxon>
        <taxon>Scytonema</taxon>
    </lineage>
</organism>
<feature type="domain" description="CopG-like ribbon-helix-helix" evidence="1">
    <location>
        <begin position="12"/>
        <end position="58"/>
    </location>
</feature>
<accession>A0A139WZD3</accession>
<keyword evidence="3" id="KW-1185">Reference proteome</keyword>
<gene>
    <name evidence="2" type="ORF">WA1_04225</name>
</gene>
<evidence type="ECO:0000313" key="3">
    <source>
        <dbReference type="Proteomes" id="UP000076925"/>
    </source>
</evidence>
<comment type="caution">
    <text evidence="2">The sequence shown here is derived from an EMBL/GenBank/DDBJ whole genome shotgun (WGS) entry which is preliminary data.</text>
</comment>
<proteinExistence type="predicted"/>
<dbReference type="Proteomes" id="UP000076925">
    <property type="component" value="Unassembled WGS sequence"/>
</dbReference>
<dbReference type="EMBL" id="ANNX02000045">
    <property type="protein sequence ID" value="KYC37732.1"/>
    <property type="molecule type" value="Genomic_DNA"/>
</dbReference>
<protein>
    <recommendedName>
        <fullName evidence="1">CopG-like ribbon-helix-helix domain-containing protein</fullName>
    </recommendedName>
</protein>
<dbReference type="Pfam" id="PF07878">
    <property type="entry name" value="RHH_5"/>
    <property type="match status" value="1"/>
</dbReference>
<dbReference type="STRING" id="128403.WA1_04225"/>
<sequence>MTTLYSATMPQGKRLNIYFTDDDDLKLYEEIEAIAKDEKRSMSQMVKLLVIRAIAERQGQVKEKNK</sequence>
<evidence type="ECO:0000313" key="2">
    <source>
        <dbReference type="EMBL" id="KYC37732.1"/>
    </source>
</evidence>
<evidence type="ECO:0000259" key="1">
    <source>
        <dbReference type="Pfam" id="PF07878"/>
    </source>
</evidence>